<proteinExistence type="predicted"/>
<dbReference type="InterPro" id="IPR036691">
    <property type="entry name" value="Endo/exonu/phosph_ase_sf"/>
</dbReference>
<organism evidence="2 3">
    <name type="scientific">Leptidea sinapis</name>
    <dbReference type="NCBI Taxonomy" id="189913"/>
    <lineage>
        <taxon>Eukaryota</taxon>
        <taxon>Metazoa</taxon>
        <taxon>Ecdysozoa</taxon>
        <taxon>Arthropoda</taxon>
        <taxon>Hexapoda</taxon>
        <taxon>Insecta</taxon>
        <taxon>Pterygota</taxon>
        <taxon>Neoptera</taxon>
        <taxon>Endopterygota</taxon>
        <taxon>Lepidoptera</taxon>
        <taxon>Glossata</taxon>
        <taxon>Ditrysia</taxon>
        <taxon>Papilionoidea</taxon>
        <taxon>Pieridae</taxon>
        <taxon>Dismorphiinae</taxon>
        <taxon>Leptidea</taxon>
    </lineage>
</organism>
<feature type="region of interest" description="Disordered" evidence="1">
    <location>
        <begin position="34"/>
        <end position="71"/>
    </location>
</feature>
<name>A0A5E4Q9K8_9NEOP</name>
<keyword evidence="3" id="KW-1185">Reference proteome</keyword>
<dbReference type="EMBL" id="FZQP02001726">
    <property type="protein sequence ID" value="VVC93667.1"/>
    <property type="molecule type" value="Genomic_DNA"/>
</dbReference>
<evidence type="ECO:0000313" key="3">
    <source>
        <dbReference type="Proteomes" id="UP000324832"/>
    </source>
</evidence>
<protein>
    <recommendedName>
        <fullName evidence="4">Endonuclease/exonuclease/phosphatase domain-containing protein</fullName>
    </recommendedName>
</protein>
<evidence type="ECO:0008006" key="4">
    <source>
        <dbReference type="Google" id="ProtNLM"/>
    </source>
</evidence>
<reference evidence="2 3" key="1">
    <citation type="submission" date="2017-07" db="EMBL/GenBank/DDBJ databases">
        <authorList>
            <person name="Talla V."/>
            <person name="Backstrom N."/>
        </authorList>
    </citation>
    <scope>NUCLEOTIDE SEQUENCE [LARGE SCALE GENOMIC DNA]</scope>
</reference>
<dbReference type="Proteomes" id="UP000324832">
    <property type="component" value="Unassembled WGS sequence"/>
</dbReference>
<sequence>MVRSTTSDNVTLTCVNCGYVHTANNANCPVFRKETSNRRASTTARTLPLPTHRRPTQTRPARSWLPPTSHSDRVSADASALNALKRAKALFLPHHLLDRSLRHALLRPPQHSATSGQVVGFRILRLPGGPHLADRDCLQGISSLGSSDRYPPTAASTSTADVVRPRRLCIERQPTRVFDFYKLPQNRIAVADVHTLLDSPLPTILAGDFNTKHTAWNSNIARMADASMTTQTATVRIKKKGVAV</sequence>
<dbReference type="AlphaFoldDB" id="A0A5E4Q9K8"/>
<evidence type="ECO:0000313" key="2">
    <source>
        <dbReference type="EMBL" id="VVC93667.1"/>
    </source>
</evidence>
<evidence type="ECO:0000256" key="1">
    <source>
        <dbReference type="SAM" id="MobiDB-lite"/>
    </source>
</evidence>
<accession>A0A5E4Q9K8</accession>
<dbReference type="SUPFAM" id="SSF56219">
    <property type="entry name" value="DNase I-like"/>
    <property type="match status" value="1"/>
</dbReference>
<gene>
    <name evidence="2" type="ORF">LSINAPIS_LOCUS5808</name>
</gene>